<dbReference type="VEuPathDB" id="MicrosporidiaDB:Eint_020470"/>
<keyword evidence="5" id="KW-1185">Reference proteome</keyword>
<sequence>MEQIETQILFVRNLPKDISKDKIIELFGDYGRVIQIRIGVEKSTAGSAFVVYDRVSGARKAIKRMNGYYLDNMYLNVGYWQPFDKFRLMMKRKQ</sequence>
<dbReference type="Pfam" id="PF00076">
    <property type="entry name" value="RRM_1"/>
    <property type="match status" value="1"/>
</dbReference>
<evidence type="ECO:0000259" key="3">
    <source>
        <dbReference type="PROSITE" id="PS50102"/>
    </source>
</evidence>
<reference evidence="4 5" key="2">
    <citation type="journal article" date="2012" name="Proc. Natl. Acad. Sci. U.S.A.">
        <title>Gain and loss of multiple functionally related, horizontally transferred genes in the reduced genomes of two microsporidian parasites.</title>
        <authorList>
            <person name="Pombert J.-F."/>
            <person name="Selman M."/>
            <person name="Burki F."/>
            <person name="Bardell F.T."/>
            <person name="Farinelli L."/>
            <person name="Solter L.F."/>
            <person name="Whitman D.W."/>
            <person name="Weiss L.M."/>
            <person name="Corradi N."/>
            <person name="Keeling P.J."/>
        </authorList>
    </citation>
    <scope>NUCLEOTIDE SEQUENCE [LARGE SCALE GENOMIC DNA]</scope>
    <source>
        <strain evidence="4 5">ATCC 50506</strain>
    </source>
</reference>
<dbReference type="SMART" id="SM00360">
    <property type="entry name" value="RRM"/>
    <property type="match status" value="1"/>
</dbReference>
<dbReference type="InterPro" id="IPR000504">
    <property type="entry name" value="RRM_dom"/>
</dbReference>
<dbReference type="AlphaFoldDB" id="E0S5R2"/>
<dbReference type="RefSeq" id="XP_003072407.1">
    <property type="nucleotide sequence ID" value="XM_003072361.1"/>
</dbReference>
<dbReference type="GeneID" id="9698681"/>
<dbReference type="Gene3D" id="3.30.70.330">
    <property type="match status" value="1"/>
</dbReference>
<accession>E0S5R2</accession>
<dbReference type="GO" id="GO:0003723">
    <property type="term" value="F:RNA binding"/>
    <property type="evidence" value="ECO:0007669"/>
    <property type="project" value="UniProtKB-UniRule"/>
</dbReference>
<dbReference type="InterPro" id="IPR035979">
    <property type="entry name" value="RBD_domain_sf"/>
</dbReference>
<feature type="domain" description="RRM" evidence="3">
    <location>
        <begin position="7"/>
        <end position="82"/>
    </location>
</feature>
<dbReference type="OrthoDB" id="275748at2759"/>
<organism evidence="4 5">
    <name type="scientific">Encephalitozoon intestinalis (strain ATCC 50506)</name>
    <name type="common">Microsporidian parasite</name>
    <name type="synonym">Septata intestinalis</name>
    <dbReference type="NCBI Taxonomy" id="876142"/>
    <lineage>
        <taxon>Eukaryota</taxon>
        <taxon>Fungi</taxon>
        <taxon>Fungi incertae sedis</taxon>
        <taxon>Microsporidia</taxon>
        <taxon>Unikaryonidae</taxon>
        <taxon>Encephalitozoon</taxon>
    </lineage>
</organism>
<dbReference type="InterPro" id="IPR012677">
    <property type="entry name" value="Nucleotide-bd_a/b_plait_sf"/>
</dbReference>
<gene>
    <name evidence="4" type="ORF">Eint_020470</name>
</gene>
<proteinExistence type="predicted"/>
<protein>
    <recommendedName>
        <fullName evidence="3">RRM domain-containing protein</fullName>
    </recommendedName>
</protein>
<reference evidence="4 5" key="1">
    <citation type="journal article" date="2010" name="Nat. Commun.">
        <title>The complete sequence of the smallest known nuclear genome from the microsporidian Encephalitozoon intestinalis.</title>
        <authorList>
            <person name="Corradi N."/>
            <person name="Pombert J.-F."/>
            <person name="Farinelli L."/>
            <person name="Didier E.S."/>
            <person name="Keeling P.J."/>
        </authorList>
    </citation>
    <scope>NUCLEOTIDE SEQUENCE [LARGE SCALE GENOMIC DNA]</scope>
    <source>
        <strain evidence="4 5">ATCC 50506</strain>
    </source>
</reference>
<evidence type="ECO:0000313" key="4">
    <source>
        <dbReference type="EMBL" id="ADM11047.1"/>
    </source>
</evidence>
<dbReference type="EMBL" id="CP001943">
    <property type="protein sequence ID" value="ADM11047.1"/>
    <property type="molecule type" value="Genomic_DNA"/>
</dbReference>
<dbReference type="SUPFAM" id="SSF54928">
    <property type="entry name" value="RNA-binding domain, RBD"/>
    <property type="match status" value="1"/>
</dbReference>
<dbReference type="Proteomes" id="UP000002313">
    <property type="component" value="Chromosome II"/>
</dbReference>
<dbReference type="PANTHER" id="PTHR10352">
    <property type="entry name" value="EUKARYOTIC TRANSLATION INITIATION FACTOR 3 SUBUNIT G"/>
    <property type="match status" value="1"/>
</dbReference>
<dbReference type="HOGENOM" id="CLU_012062_25_3_1"/>
<dbReference type="PROSITE" id="PS50102">
    <property type="entry name" value="RRM"/>
    <property type="match status" value="1"/>
</dbReference>
<dbReference type="KEGG" id="ein:Eint_020470"/>
<evidence type="ECO:0000313" key="5">
    <source>
        <dbReference type="Proteomes" id="UP000002313"/>
    </source>
</evidence>
<name>E0S5R2_ENCIT</name>
<evidence type="ECO:0000256" key="1">
    <source>
        <dbReference type="ARBA" id="ARBA00022884"/>
    </source>
</evidence>
<evidence type="ECO:0000256" key="2">
    <source>
        <dbReference type="PROSITE-ProRule" id="PRU00176"/>
    </source>
</evidence>
<keyword evidence="1 2" id="KW-0694">RNA-binding</keyword>